<keyword evidence="2" id="KW-1185">Reference proteome</keyword>
<sequence length="70" mass="8565">MDRGLYEDEYTVKKATEFRRKGESHLQTQWQRSKWIPNKNNEIHPLRYRLKHIDKAGSEFVQIARTIHKR</sequence>
<protein>
    <submittedName>
        <fullName evidence="1">14526_t:CDS:1</fullName>
    </submittedName>
</protein>
<comment type="caution">
    <text evidence="1">The sequence shown here is derived from an EMBL/GenBank/DDBJ whole genome shotgun (WGS) entry which is preliminary data.</text>
</comment>
<evidence type="ECO:0000313" key="2">
    <source>
        <dbReference type="Proteomes" id="UP000789901"/>
    </source>
</evidence>
<evidence type="ECO:0000313" key="1">
    <source>
        <dbReference type="EMBL" id="CAG8536332.1"/>
    </source>
</evidence>
<dbReference type="Proteomes" id="UP000789901">
    <property type="component" value="Unassembled WGS sequence"/>
</dbReference>
<reference evidence="1 2" key="1">
    <citation type="submission" date="2021-06" db="EMBL/GenBank/DDBJ databases">
        <authorList>
            <person name="Kallberg Y."/>
            <person name="Tangrot J."/>
            <person name="Rosling A."/>
        </authorList>
    </citation>
    <scope>NUCLEOTIDE SEQUENCE [LARGE SCALE GENOMIC DNA]</scope>
    <source>
        <strain evidence="1 2">120-4 pot B 10/14</strain>
    </source>
</reference>
<proteinExistence type="predicted"/>
<organism evidence="1 2">
    <name type="scientific">Gigaspora margarita</name>
    <dbReference type="NCBI Taxonomy" id="4874"/>
    <lineage>
        <taxon>Eukaryota</taxon>
        <taxon>Fungi</taxon>
        <taxon>Fungi incertae sedis</taxon>
        <taxon>Mucoromycota</taxon>
        <taxon>Glomeromycotina</taxon>
        <taxon>Glomeromycetes</taxon>
        <taxon>Diversisporales</taxon>
        <taxon>Gigasporaceae</taxon>
        <taxon>Gigaspora</taxon>
    </lineage>
</organism>
<gene>
    <name evidence="1" type="ORF">GMARGA_LOCUS3868</name>
</gene>
<name>A0ABM8W694_GIGMA</name>
<dbReference type="EMBL" id="CAJVQB010001455">
    <property type="protein sequence ID" value="CAG8536332.1"/>
    <property type="molecule type" value="Genomic_DNA"/>
</dbReference>
<accession>A0ABM8W694</accession>